<protein>
    <submittedName>
        <fullName evidence="2">Uncharacterized protein</fullName>
    </submittedName>
</protein>
<evidence type="ECO:0000313" key="3">
    <source>
        <dbReference type="Proteomes" id="UP000184932"/>
    </source>
</evidence>
<dbReference type="STRING" id="1217970.SAMN05444002_1149"/>
<evidence type="ECO:0000256" key="1">
    <source>
        <dbReference type="SAM" id="Phobius"/>
    </source>
</evidence>
<dbReference type="Proteomes" id="UP000184932">
    <property type="component" value="Unassembled WGS sequence"/>
</dbReference>
<organism evidence="2 3">
    <name type="scientific">Vannielia litorea</name>
    <dbReference type="NCBI Taxonomy" id="1217970"/>
    <lineage>
        <taxon>Bacteria</taxon>
        <taxon>Pseudomonadati</taxon>
        <taxon>Pseudomonadota</taxon>
        <taxon>Alphaproteobacteria</taxon>
        <taxon>Rhodobacterales</taxon>
        <taxon>Paracoccaceae</taxon>
        <taxon>Vannielia</taxon>
    </lineage>
</organism>
<proteinExistence type="predicted"/>
<keyword evidence="1" id="KW-0472">Membrane</keyword>
<keyword evidence="1" id="KW-0812">Transmembrane</keyword>
<name>A0A1N6EW52_9RHOB</name>
<evidence type="ECO:0000313" key="2">
    <source>
        <dbReference type="EMBL" id="SIN87181.1"/>
    </source>
</evidence>
<reference evidence="3" key="1">
    <citation type="submission" date="2016-11" db="EMBL/GenBank/DDBJ databases">
        <authorList>
            <person name="Varghese N."/>
            <person name="Submissions S."/>
        </authorList>
    </citation>
    <scope>NUCLEOTIDE SEQUENCE [LARGE SCALE GENOMIC DNA]</scope>
    <source>
        <strain evidence="3">DSM 29440</strain>
    </source>
</reference>
<gene>
    <name evidence="2" type="ORF">SAMN05444002_1149</name>
</gene>
<dbReference type="EMBL" id="FSRL01000001">
    <property type="protein sequence ID" value="SIN87181.1"/>
    <property type="molecule type" value="Genomic_DNA"/>
</dbReference>
<feature type="transmembrane region" description="Helical" evidence="1">
    <location>
        <begin position="12"/>
        <end position="33"/>
    </location>
</feature>
<accession>A0A1N6EW52</accession>
<sequence length="161" mass="17452">MPPAPPPQNVFIKRASIVVAGVVLVMILVAPFYNRTRAPGEAMAAAMLHAFDGQEIAVKWPSGEIGVQQVGPGLAPYTMLCHRHERAWRGLMGTAAPQHPDAFECILRVAEPESELRRLAIGAIALPEPPPPEALDAAGARWLDGFVLIPRSAEELERLLR</sequence>
<dbReference type="RefSeq" id="WP_074255251.1">
    <property type="nucleotide sequence ID" value="NZ_FSRL01000001.1"/>
</dbReference>
<dbReference type="AlphaFoldDB" id="A0A1N6EW52"/>
<keyword evidence="1" id="KW-1133">Transmembrane helix</keyword>
<dbReference type="OrthoDB" id="9847949at2"/>
<keyword evidence="3" id="KW-1185">Reference proteome</keyword>